<proteinExistence type="predicted"/>
<comment type="caution">
    <text evidence="1">The sequence shown here is derived from an EMBL/GenBank/DDBJ whole genome shotgun (WGS) entry which is preliminary data.</text>
</comment>
<sequence length="687" mass="78452">MPTLAPNVINRVDKLPKPSNTAQAMQPLFEAVSNAIFAIEDSQNLHPKHDGIVDIYVKGLSNPDKIDVEVIDNGIGLDGKRYDAFCQLDTDFKKERGGKGVGRLFWLDSFSDVRIESKYLDADAFHDRGFAFLLSNDEQLREDDQRLYLSRVRNTGTVVAFKGLREENYRKQFPASAELFKRYFSAHFIADFLMARGPKVRLDIDGEDTRYPEAVSDLVVGKAFEASTDEHKEFGVLNIIGFTCKPEASTGLDGMHQLHLLADGRNVEPRKIDKLLGIHRVRRDGHTDLVFHGCITGEYLNRHVNEGRTAFNLADSKVKELIRFCTEFIKENFLTEQIAEYSDARREDYRDFVQRYPIYDFADEDTQLDRVPFGARSAEEFATGLVKYQIRRDEARQNDIEKVIKLLEEGQSVSEKFAETVIKAAQEVQNSERLALAQHVVRRKLVLELLERLIRRIRDRGDKEEDFHLESTLHSLIVPMRLNGSDPSKVEASAHDLWIVDERLAFTRSFSSDQRLAETLKSGGTDIRPDLLVWNLAHGLGVVDPSDDNEEFDASEPLRKAMIVEFKRPGRTQYKKVEDLLELQITKYLRQLKNGEIETFNRQNVRIAKDCIFHCYVVADIRGDLKDQLDGWSTTANGEGRIRSLDNEFKGSTIEVIQWQDLVNDAWARNVATLHAAGLSRSQKSKP</sequence>
<evidence type="ECO:0000313" key="1">
    <source>
        <dbReference type="EMBL" id="OAP38434.1"/>
    </source>
</evidence>
<dbReference type="SUPFAM" id="SSF55874">
    <property type="entry name" value="ATPase domain of HSP90 chaperone/DNA topoisomerase II/histidine kinase"/>
    <property type="match status" value="1"/>
</dbReference>
<dbReference type="STRING" id="1472378.AU381_22985"/>
<gene>
    <name evidence="1" type="ORF">AU381_22985</name>
</gene>
<dbReference type="OrthoDB" id="2041081at2"/>
<reference evidence="1 2" key="1">
    <citation type="journal article" date="2016" name="Int. J. Syst. Evol. Microbiol.">
        <title>Ensifer glycinis sp. nov., an novel rhizobial species associated with Glycine spp.</title>
        <authorList>
            <person name="Yan H."/>
            <person name="Yan J."/>
            <person name="Sui X.H."/>
            <person name="Wang E.T."/>
            <person name="Chen W.X."/>
            <person name="Zhang X.X."/>
            <person name="Chen W.F."/>
        </authorList>
    </citation>
    <scope>NUCLEOTIDE SEQUENCE [LARGE SCALE GENOMIC DNA]</scope>
    <source>
        <strain evidence="1 2">CCBAU 23380</strain>
    </source>
</reference>
<evidence type="ECO:0000313" key="2">
    <source>
        <dbReference type="Proteomes" id="UP000094025"/>
    </source>
</evidence>
<protein>
    <recommendedName>
        <fullName evidence="3">ATP-binding protein</fullName>
    </recommendedName>
</protein>
<name>A0A178XTC4_9HYPH</name>
<dbReference type="AlphaFoldDB" id="A0A178XTC4"/>
<keyword evidence="2" id="KW-1185">Reference proteome</keyword>
<dbReference type="Gene3D" id="3.30.565.10">
    <property type="entry name" value="Histidine kinase-like ATPase, C-terminal domain"/>
    <property type="match status" value="1"/>
</dbReference>
<dbReference type="RefSeq" id="WP_064242974.1">
    <property type="nucleotide sequence ID" value="NZ_LPUX01000061.1"/>
</dbReference>
<evidence type="ECO:0008006" key="3">
    <source>
        <dbReference type="Google" id="ProtNLM"/>
    </source>
</evidence>
<accession>A0A178XTC4</accession>
<dbReference type="EMBL" id="LPUX01000061">
    <property type="protein sequence ID" value="OAP38434.1"/>
    <property type="molecule type" value="Genomic_DNA"/>
</dbReference>
<organism evidence="1 2">
    <name type="scientific">Sinorhizobium glycinis</name>
    <dbReference type="NCBI Taxonomy" id="1472378"/>
    <lineage>
        <taxon>Bacteria</taxon>
        <taxon>Pseudomonadati</taxon>
        <taxon>Pseudomonadota</taxon>
        <taxon>Alphaproteobacteria</taxon>
        <taxon>Hyphomicrobiales</taxon>
        <taxon>Rhizobiaceae</taxon>
        <taxon>Sinorhizobium/Ensifer group</taxon>
        <taxon>Sinorhizobium</taxon>
    </lineage>
</organism>
<dbReference type="InterPro" id="IPR036890">
    <property type="entry name" value="HATPase_C_sf"/>
</dbReference>
<dbReference type="Proteomes" id="UP000094025">
    <property type="component" value="Unassembled WGS sequence"/>
</dbReference>